<evidence type="ECO:0000313" key="7">
    <source>
        <dbReference type="EMBL" id="TDQ46286.1"/>
    </source>
</evidence>
<evidence type="ECO:0000256" key="4">
    <source>
        <dbReference type="ARBA" id="ARBA00022989"/>
    </source>
</evidence>
<comment type="similarity">
    <text evidence="2">Belongs to the UPF0382 family.</text>
</comment>
<organism evidence="7 8">
    <name type="scientific">Permianibacter aggregans</name>
    <dbReference type="NCBI Taxonomy" id="1510150"/>
    <lineage>
        <taxon>Bacteria</taxon>
        <taxon>Pseudomonadati</taxon>
        <taxon>Pseudomonadota</taxon>
        <taxon>Gammaproteobacteria</taxon>
        <taxon>Pseudomonadales</taxon>
        <taxon>Pseudomonadaceae</taxon>
        <taxon>Permianibacter</taxon>
    </lineage>
</organism>
<feature type="transmembrane region" description="Helical" evidence="6">
    <location>
        <begin position="49"/>
        <end position="66"/>
    </location>
</feature>
<proteinExistence type="inferred from homology"/>
<evidence type="ECO:0000256" key="3">
    <source>
        <dbReference type="ARBA" id="ARBA00022692"/>
    </source>
</evidence>
<dbReference type="PANTHER" id="PTHR43461:SF1">
    <property type="entry name" value="TRANSMEMBRANE PROTEIN 256"/>
    <property type="match status" value="1"/>
</dbReference>
<protein>
    <submittedName>
        <fullName evidence="7">Uncharacterized membrane protein YgdD (TMEM256/DUF423 family)</fullName>
    </submittedName>
</protein>
<keyword evidence="4 6" id="KW-1133">Transmembrane helix</keyword>
<keyword evidence="3 6" id="KW-0812">Transmembrane</keyword>
<accession>A0A4R6UJJ6</accession>
<dbReference type="InterPro" id="IPR006696">
    <property type="entry name" value="DUF423"/>
</dbReference>
<dbReference type="EMBL" id="SNYM01000014">
    <property type="protein sequence ID" value="TDQ46286.1"/>
    <property type="molecule type" value="Genomic_DNA"/>
</dbReference>
<keyword evidence="5 6" id="KW-0472">Membrane</keyword>
<evidence type="ECO:0000256" key="1">
    <source>
        <dbReference type="ARBA" id="ARBA00004141"/>
    </source>
</evidence>
<name>A0A4R6UJJ6_9GAMM</name>
<dbReference type="RefSeq" id="WP_133592003.1">
    <property type="nucleotide sequence ID" value="NZ_CP037953.1"/>
</dbReference>
<comment type="subcellular location">
    <subcellularLocation>
        <location evidence="1">Membrane</location>
        <topology evidence="1">Multi-pass membrane protein</topology>
    </subcellularLocation>
</comment>
<reference evidence="7 8" key="1">
    <citation type="submission" date="2019-03" db="EMBL/GenBank/DDBJ databases">
        <title>Genomic Encyclopedia of Type Strains, Phase IV (KMG-IV): sequencing the most valuable type-strain genomes for metagenomic binning, comparative biology and taxonomic classification.</title>
        <authorList>
            <person name="Goeker M."/>
        </authorList>
    </citation>
    <scope>NUCLEOTIDE SEQUENCE [LARGE SCALE GENOMIC DNA]</scope>
    <source>
        <strain evidence="7 8">DSM 103792</strain>
    </source>
</reference>
<dbReference type="Proteomes" id="UP000295375">
    <property type="component" value="Unassembled WGS sequence"/>
</dbReference>
<evidence type="ECO:0000256" key="5">
    <source>
        <dbReference type="ARBA" id="ARBA00023136"/>
    </source>
</evidence>
<keyword evidence="8" id="KW-1185">Reference proteome</keyword>
<evidence type="ECO:0000256" key="6">
    <source>
        <dbReference type="SAM" id="Phobius"/>
    </source>
</evidence>
<comment type="caution">
    <text evidence="7">The sequence shown here is derived from an EMBL/GenBank/DDBJ whole genome shotgun (WGS) entry which is preliminary data.</text>
</comment>
<sequence length="127" mass="14107">MIKLSYWFGLGAIFAVISVISGSLASHALKPLLTANETTEIFAIAKDYLGYHGLVLMVIAMAIERWPELRMHRPTRLIATGAMVFSAALYLLALTGWRPYAHFAPLGGGLMIIGWLWLTWISFRAAR</sequence>
<feature type="transmembrane region" description="Helical" evidence="6">
    <location>
        <begin position="7"/>
        <end position="29"/>
    </location>
</feature>
<gene>
    <name evidence="7" type="ORF">EV696_11471</name>
</gene>
<feature type="transmembrane region" description="Helical" evidence="6">
    <location>
        <begin position="103"/>
        <end position="123"/>
    </location>
</feature>
<feature type="transmembrane region" description="Helical" evidence="6">
    <location>
        <begin position="78"/>
        <end position="97"/>
    </location>
</feature>
<dbReference type="PANTHER" id="PTHR43461">
    <property type="entry name" value="TRANSMEMBRANE PROTEIN 256"/>
    <property type="match status" value="1"/>
</dbReference>
<dbReference type="Pfam" id="PF04241">
    <property type="entry name" value="DUF423"/>
    <property type="match status" value="1"/>
</dbReference>
<evidence type="ECO:0000313" key="8">
    <source>
        <dbReference type="Proteomes" id="UP000295375"/>
    </source>
</evidence>
<dbReference type="AlphaFoldDB" id="A0A4R6UJJ6"/>
<dbReference type="GO" id="GO:0016020">
    <property type="term" value="C:membrane"/>
    <property type="evidence" value="ECO:0007669"/>
    <property type="project" value="UniProtKB-SubCell"/>
</dbReference>
<evidence type="ECO:0000256" key="2">
    <source>
        <dbReference type="ARBA" id="ARBA00009694"/>
    </source>
</evidence>